<evidence type="ECO:0000259" key="7">
    <source>
        <dbReference type="PROSITE" id="PS50922"/>
    </source>
</evidence>
<dbReference type="STRING" id="578458.D8PSW9"/>
<dbReference type="OMA" id="HANNHTD"/>
<dbReference type="Pfam" id="PF03798">
    <property type="entry name" value="TRAM_LAG1_CLN8"/>
    <property type="match status" value="1"/>
</dbReference>
<dbReference type="GO" id="GO:0016020">
    <property type="term" value="C:membrane"/>
    <property type="evidence" value="ECO:0007669"/>
    <property type="project" value="UniProtKB-SubCell"/>
</dbReference>
<protein>
    <recommendedName>
        <fullName evidence="7">TLC domain-containing protein</fullName>
    </recommendedName>
</protein>
<comment type="subcellular location">
    <subcellularLocation>
        <location evidence="1">Membrane</location>
        <topology evidence="1">Multi-pass membrane protein</topology>
    </subcellularLocation>
</comment>
<feature type="transmembrane region" description="Helical" evidence="6">
    <location>
        <begin position="91"/>
        <end position="109"/>
    </location>
</feature>
<dbReference type="InParanoid" id="D8PSW9"/>
<dbReference type="AlphaFoldDB" id="D8PSW9"/>
<dbReference type="InterPro" id="IPR050846">
    <property type="entry name" value="TLCD"/>
</dbReference>
<evidence type="ECO:0000256" key="6">
    <source>
        <dbReference type="SAM" id="Phobius"/>
    </source>
</evidence>
<keyword evidence="2 5" id="KW-0812">Transmembrane</keyword>
<name>D8PSW9_SCHCM</name>
<dbReference type="PANTHER" id="PTHR13439">
    <property type="entry name" value="CT120 PROTEIN"/>
    <property type="match status" value="1"/>
</dbReference>
<dbReference type="GO" id="GO:0005783">
    <property type="term" value="C:endoplasmic reticulum"/>
    <property type="evidence" value="ECO:0007669"/>
    <property type="project" value="TreeGrafter"/>
</dbReference>
<dbReference type="SMART" id="SM00724">
    <property type="entry name" value="TLC"/>
    <property type="match status" value="1"/>
</dbReference>
<dbReference type="GO" id="GO:0055088">
    <property type="term" value="P:lipid homeostasis"/>
    <property type="evidence" value="ECO:0007669"/>
    <property type="project" value="TreeGrafter"/>
</dbReference>
<dbReference type="FunCoup" id="D8PSW9">
    <property type="interactions" value="154"/>
</dbReference>
<dbReference type="HOGENOM" id="CLU_034597_0_1_1"/>
<reference evidence="8 9" key="1">
    <citation type="journal article" date="2010" name="Nat. Biotechnol.">
        <title>Genome sequence of the model mushroom Schizophyllum commune.</title>
        <authorList>
            <person name="Ohm R.A."/>
            <person name="de Jong J.F."/>
            <person name="Lugones L.G."/>
            <person name="Aerts A."/>
            <person name="Kothe E."/>
            <person name="Stajich J.E."/>
            <person name="de Vries R.P."/>
            <person name="Record E."/>
            <person name="Levasseur A."/>
            <person name="Baker S.E."/>
            <person name="Bartholomew K.A."/>
            <person name="Coutinho P.M."/>
            <person name="Erdmann S."/>
            <person name="Fowler T.J."/>
            <person name="Gathman A.C."/>
            <person name="Lombard V."/>
            <person name="Henrissat B."/>
            <person name="Knabe N."/>
            <person name="Kuees U."/>
            <person name="Lilly W.W."/>
            <person name="Lindquist E."/>
            <person name="Lucas S."/>
            <person name="Magnuson J.K."/>
            <person name="Piumi F."/>
            <person name="Raudaskoski M."/>
            <person name="Salamov A."/>
            <person name="Schmutz J."/>
            <person name="Schwarze F.W.M.R."/>
            <person name="vanKuyk P.A."/>
            <person name="Horton J.S."/>
            <person name="Grigoriev I.V."/>
            <person name="Woesten H.A.B."/>
        </authorList>
    </citation>
    <scope>NUCLEOTIDE SEQUENCE [LARGE SCALE GENOMIC DNA]</scope>
    <source>
        <strain evidence="9">H4-8 / FGSC 9210</strain>
    </source>
</reference>
<keyword evidence="9" id="KW-1185">Reference proteome</keyword>
<dbReference type="InterPro" id="IPR006634">
    <property type="entry name" value="TLC-dom"/>
</dbReference>
<feature type="transmembrane region" description="Helical" evidence="6">
    <location>
        <begin position="229"/>
        <end position="249"/>
    </location>
</feature>
<feature type="transmembrane region" description="Helical" evidence="6">
    <location>
        <begin position="195"/>
        <end position="217"/>
    </location>
</feature>
<feature type="transmembrane region" description="Helical" evidence="6">
    <location>
        <begin position="48"/>
        <end position="70"/>
    </location>
</feature>
<dbReference type="PANTHER" id="PTHR13439:SF0">
    <property type="entry name" value="TOPOISOMERASE I DAMAGE AFFECTED PROTEIN 4"/>
    <property type="match status" value="1"/>
</dbReference>
<evidence type="ECO:0000256" key="3">
    <source>
        <dbReference type="ARBA" id="ARBA00022989"/>
    </source>
</evidence>
<evidence type="ECO:0000256" key="5">
    <source>
        <dbReference type="PROSITE-ProRule" id="PRU00205"/>
    </source>
</evidence>
<evidence type="ECO:0000256" key="4">
    <source>
        <dbReference type="ARBA" id="ARBA00023136"/>
    </source>
</evidence>
<sequence length="328" mass="36262">MAASPHDLDAAYFDRVLATLNAYLGPNGALARSLASKGSLRLTRLPRFLPLIIASLLFFTSIHVLVSPICTKILAPRTYRSLRGRRGRNAWNIHVVSMVHALIVVPLASRCLHSPSLAANRIHGWDYDAAIAHSVAVGYFLWDTADAIVNFVDLGFVAHGSLGSLQGAPYLILTRSLHFSMACLLVYGLSYRPFVLYMASLLLWEISTIFLNIHWFLDKLGKTGSTAQKINGALLLASFFGVRILYGGMMSAQFLTELYTIRRDLSTTVWVVYGGGNILLQGLNWFWFFKMIQALQKRFSAGDRLITAADAPAMVILPDGTSAKRKRV</sequence>
<evidence type="ECO:0000313" key="9">
    <source>
        <dbReference type="Proteomes" id="UP000007431"/>
    </source>
</evidence>
<evidence type="ECO:0000313" key="8">
    <source>
        <dbReference type="EMBL" id="EFJ00409.1"/>
    </source>
</evidence>
<keyword evidence="3 6" id="KW-1133">Transmembrane helix</keyword>
<accession>D8PSW9</accession>
<dbReference type="PROSITE" id="PS50922">
    <property type="entry name" value="TLC"/>
    <property type="match status" value="1"/>
</dbReference>
<organism evidence="9">
    <name type="scientific">Schizophyllum commune (strain H4-8 / FGSC 9210)</name>
    <name type="common">Split gill fungus</name>
    <dbReference type="NCBI Taxonomy" id="578458"/>
    <lineage>
        <taxon>Eukaryota</taxon>
        <taxon>Fungi</taxon>
        <taxon>Dikarya</taxon>
        <taxon>Basidiomycota</taxon>
        <taxon>Agaricomycotina</taxon>
        <taxon>Agaricomycetes</taxon>
        <taxon>Agaricomycetidae</taxon>
        <taxon>Agaricales</taxon>
        <taxon>Schizophyllaceae</taxon>
        <taxon>Schizophyllum</taxon>
    </lineage>
</organism>
<feature type="domain" description="TLC" evidence="7">
    <location>
        <begin position="86"/>
        <end position="300"/>
    </location>
</feature>
<dbReference type="VEuPathDB" id="FungiDB:SCHCODRAFT_02485777"/>
<evidence type="ECO:0000256" key="1">
    <source>
        <dbReference type="ARBA" id="ARBA00004141"/>
    </source>
</evidence>
<dbReference type="eggNOG" id="KOG4561">
    <property type="taxonomic scope" value="Eukaryota"/>
</dbReference>
<feature type="transmembrane region" description="Helical" evidence="6">
    <location>
        <begin position="269"/>
        <end position="289"/>
    </location>
</feature>
<dbReference type="Proteomes" id="UP000007431">
    <property type="component" value="Unassembled WGS sequence"/>
</dbReference>
<dbReference type="EMBL" id="GL377303">
    <property type="protein sequence ID" value="EFJ00409.1"/>
    <property type="molecule type" value="Genomic_DNA"/>
</dbReference>
<gene>
    <name evidence="8" type="ORF">SCHCODRAFT_51677</name>
</gene>
<proteinExistence type="predicted"/>
<evidence type="ECO:0000256" key="2">
    <source>
        <dbReference type="ARBA" id="ARBA00022692"/>
    </source>
</evidence>
<keyword evidence="4 5" id="KW-0472">Membrane</keyword>